<name>A0A3G9G9F7_9NEIS</name>
<dbReference type="GO" id="GO:0015074">
    <property type="term" value="P:DNA integration"/>
    <property type="evidence" value="ECO:0007669"/>
    <property type="project" value="UniProtKB-KW"/>
</dbReference>
<gene>
    <name evidence="10" type="ORF">DLM_0930</name>
</gene>
<evidence type="ECO:0000256" key="2">
    <source>
        <dbReference type="ARBA" id="ARBA00022723"/>
    </source>
</evidence>
<dbReference type="Gene3D" id="3.30.420.10">
    <property type="entry name" value="Ribonuclease H-like superfamily/Ribonuclease H"/>
    <property type="match status" value="1"/>
</dbReference>
<feature type="compositionally biased region" description="Polar residues" evidence="8">
    <location>
        <begin position="157"/>
        <end position="167"/>
    </location>
</feature>
<dbReference type="PANTHER" id="PTHR42648:SF11">
    <property type="entry name" value="TRANSPOSON TY4-P GAG-POL POLYPROTEIN"/>
    <property type="match status" value="1"/>
</dbReference>
<dbReference type="GO" id="GO:0046872">
    <property type="term" value="F:metal ion binding"/>
    <property type="evidence" value="ECO:0007669"/>
    <property type="project" value="UniProtKB-KW"/>
</dbReference>
<proteinExistence type="predicted"/>
<evidence type="ECO:0000313" key="11">
    <source>
        <dbReference type="Proteomes" id="UP000198290"/>
    </source>
</evidence>
<feature type="domain" description="Integrase catalytic" evidence="9">
    <location>
        <begin position="1"/>
        <end position="137"/>
    </location>
</feature>
<dbReference type="InterPro" id="IPR039537">
    <property type="entry name" value="Retrotran_Ty1/copia-like"/>
</dbReference>
<evidence type="ECO:0000256" key="5">
    <source>
        <dbReference type="ARBA" id="ARBA00022842"/>
    </source>
</evidence>
<evidence type="ECO:0000256" key="1">
    <source>
        <dbReference type="ARBA" id="ARBA00022722"/>
    </source>
</evidence>
<dbReference type="GO" id="GO:0006310">
    <property type="term" value="P:DNA recombination"/>
    <property type="evidence" value="ECO:0007669"/>
    <property type="project" value="UniProtKB-KW"/>
</dbReference>
<keyword evidence="4" id="KW-0378">Hydrolase</keyword>
<evidence type="ECO:0000256" key="6">
    <source>
        <dbReference type="ARBA" id="ARBA00022908"/>
    </source>
</evidence>
<dbReference type="Proteomes" id="UP000198290">
    <property type="component" value="Chromosome"/>
</dbReference>
<evidence type="ECO:0000256" key="3">
    <source>
        <dbReference type="ARBA" id="ARBA00022759"/>
    </source>
</evidence>
<evidence type="ECO:0000256" key="4">
    <source>
        <dbReference type="ARBA" id="ARBA00022801"/>
    </source>
</evidence>
<dbReference type="AlphaFoldDB" id="A0A3G9G9F7"/>
<organism evidence="10 11">
    <name type="scientific">Aquitalea magnusonii</name>
    <dbReference type="NCBI Taxonomy" id="332411"/>
    <lineage>
        <taxon>Bacteria</taxon>
        <taxon>Pseudomonadati</taxon>
        <taxon>Pseudomonadota</taxon>
        <taxon>Betaproteobacteria</taxon>
        <taxon>Neisseriales</taxon>
        <taxon>Chromobacteriaceae</taxon>
        <taxon>Aquitalea</taxon>
    </lineage>
</organism>
<feature type="region of interest" description="Disordered" evidence="8">
    <location>
        <begin position="147"/>
        <end position="167"/>
    </location>
</feature>
<dbReference type="InterPro" id="IPR036397">
    <property type="entry name" value="RNaseH_sf"/>
</dbReference>
<keyword evidence="7" id="KW-0233">DNA recombination</keyword>
<keyword evidence="3" id="KW-0255">Endonuclease</keyword>
<dbReference type="SUPFAM" id="SSF53098">
    <property type="entry name" value="Ribonuclease H-like"/>
    <property type="match status" value="1"/>
</dbReference>
<sequence>MFVQIKPNKTAGAARAFLNALQKAAPCHIQTILTDNGSEFTDRLFNKQKHPSGEHEFDLRCAEFGIEHRLTKPRSPQTNGMVERFNGRISDELATHRFESGADLADTRERYVLLYNQHLPQLALQHRTPIQTMKEWQKQHPGLFKKHVSNRPDWTFSPHSPDSVSMM</sequence>
<dbReference type="KEGG" id="amah:DLM_0930"/>
<evidence type="ECO:0000256" key="8">
    <source>
        <dbReference type="SAM" id="MobiDB-lite"/>
    </source>
</evidence>
<dbReference type="PROSITE" id="PS50994">
    <property type="entry name" value="INTEGRASE"/>
    <property type="match status" value="1"/>
</dbReference>
<reference evidence="10 11" key="2">
    <citation type="journal article" date="2017" name="Genome Announc.">
        <title>Draft genome sequence of Aquitalea magnusonii strain H3, a plant growth-promoting bacterium of duckweed Lemna minor.</title>
        <authorList>
            <person name="Ishizawa H."/>
            <person name="Kuroda M."/>
            <person name="Ike M."/>
        </authorList>
    </citation>
    <scope>NUCLEOTIDE SEQUENCE [LARGE SCALE GENOMIC DNA]</scope>
    <source>
        <strain evidence="10 11">H3</strain>
    </source>
</reference>
<reference evidence="11" key="3">
    <citation type="journal article" date="2017" name="Plant Physiol. Biochem.">
        <title>Differential oxidative and antioxidative response of duckweed Lemna minor toward plant growth promoting/inhibiting bacteria.</title>
        <authorList>
            <person name="Ishizawa H."/>
            <person name="Kuroda M."/>
            <person name="Morikawa M."/>
            <person name="Ike M."/>
        </authorList>
    </citation>
    <scope>NUCLEOTIDE SEQUENCE [LARGE SCALE GENOMIC DNA]</scope>
    <source>
        <strain evidence="11">H3</strain>
    </source>
</reference>
<dbReference type="Pfam" id="PF13683">
    <property type="entry name" value="rve_3"/>
    <property type="match status" value="1"/>
</dbReference>
<dbReference type="GO" id="GO:0004519">
    <property type="term" value="F:endonuclease activity"/>
    <property type="evidence" value="ECO:0007669"/>
    <property type="project" value="UniProtKB-KW"/>
</dbReference>
<keyword evidence="1" id="KW-0540">Nuclease</keyword>
<dbReference type="InterPro" id="IPR001584">
    <property type="entry name" value="Integrase_cat-core"/>
</dbReference>
<keyword evidence="2" id="KW-0479">Metal-binding</keyword>
<dbReference type="GO" id="GO:0016787">
    <property type="term" value="F:hydrolase activity"/>
    <property type="evidence" value="ECO:0007669"/>
    <property type="project" value="UniProtKB-KW"/>
</dbReference>
<keyword evidence="5" id="KW-0460">Magnesium</keyword>
<reference evidence="11" key="1">
    <citation type="journal article" date="2017" name="Biotechnol. Biofuels">
        <title>Evaluation of environmental bacterial communities as a factor affecting the growth of duckweed Lemna minor.</title>
        <authorList>
            <person name="Ishizawa H."/>
            <person name="Kuroda M."/>
            <person name="Morikawa M."/>
            <person name="Ike M."/>
        </authorList>
    </citation>
    <scope>NUCLEOTIDE SEQUENCE [LARGE SCALE GENOMIC DNA]</scope>
    <source>
        <strain evidence="11">H3</strain>
    </source>
</reference>
<evidence type="ECO:0000259" key="9">
    <source>
        <dbReference type="PROSITE" id="PS50994"/>
    </source>
</evidence>
<evidence type="ECO:0000313" key="10">
    <source>
        <dbReference type="EMBL" id="BBF84570.1"/>
    </source>
</evidence>
<dbReference type="EMBL" id="AP018823">
    <property type="protein sequence ID" value="BBF84570.1"/>
    <property type="molecule type" value="Genomic_DNA"/>
</dbReference>
<dbReference type="InterPro" id="IPR012337">
    <property type="entry name" value="RNaseH-like_sf"/>
</dbReference>
<accession>A0A3G9G9F7</accession>
<keyword evidence="11" id="KW-1185">Reference proteome</keyword>
<protein>
    <submittedName>
        <fullName evidence="10">Mobile element protein</fullName>
    </submittedName>
</protein>
<dbReference type="GO" id="GO:0003676">
    <property type="term" value="F:nucleic acid binding"/>
    <property type="evidence" value="ECO:0007669"/>
    <property type="project" value="InterPro"/>
</dbReference>
<keyword evidence="6" id="KW-0229">DNA integration</keyword>
<dbReference type="PANTHER" id="PTHR42648">
    <property type="entry name" value="TRANSPOSASE, PUTATIVE-RELATED"/>
    <property type="match status" value="1"/>
</dbReference>
<evidence type="ECO:0000256" key="7">
    <source>
        <dbReference type="ARBA" id="ARBA00023172"/>
    </source>
</evidence>